<evidence type="ECO:0000256" key="1">
    <source>
        <dbReference type="SAM" id="Phobius"/>
    </source>
</evidence>
<feature type="transmembrane region" description="Helical" evidence="1">
    <location>
        <begin position="12"/>
        <end position="30"/>
    </location>
</feature>
<keyword evidence="1" id="KW-0472">Membrane</keyword>
<comment type="caution">
    <text evidence="2">The sequence shown here is derived from an EMBL/GenBank/DDBJ whole genome shotgun (WGS) entry which is preliminary data.</text>
</comment>
<keyword evidence="1" id="KW-1133">Transmembrane helix</keyword>
<accession>A0ABR3AMH1</accession>
<keyword evidence="1" id="KW-0812">Transmembrane</keyword>
<dbReference type="EMBL" id="JBCLYO010000026">
    <property type="protein sequence ID" value="KAL0078011.1"/>
    <property type="molecule type" value="Genomic_DNA"/>
</dbReference>
<sequence>MYTSFFYKLFKHIVYVLVECRLIISPLFGLRKKRDEKRYSSPKQEFFFKACQSSYGVFEHKRRIFEIFSIIVIFIIVIYTCLLYSANINPKLIETTCSPIQKKRTT</sequence>
<gene>
    <name evidence="2" type="ORF">J3Q64DRAFT_1767276</name>
</gene>
<feature type="transmembrane region" description="Helical" evidence="1">
    <location>
        <begin position="64"/>
        <end position="86"/>
    </location>
</feature>
<evidence type="ECO:0000313" key="2">
    <source>
        <dbReference type="EMBL" id="KAL0078011.1"/>
    </source>
</evidence>
<organism evidence="2 3">
    <name type="scientific">Phycomyces blakesleeanus</name>
    <dbReference type="NCBI Taxonomy" id="4837"/>
    <lineage>
        <taxon>Eukaryota</taxon>
        <taxon>Fungi</taxon>
        <taxon>Fungi incertae sedis</taxon>
        <taxon>Mucoromycota</taxon>
        <taxon>Mucoromycotina</taxon>
        <taxon>Mucoromycetes</taxon>
        <taxon>Mucorales</taxon>
        <taxon>Phycomycetaceae</taxon>
        <taxon>Phycomyces</taxon>
    </lineage>
</organism>
<evidence type="ECO:0000313" key="3">
    <source>
        <dbReference type="Proteomes" id="UP001448207"/>
    </source>
</evidence>
<keyword evidence="3" id="KW-1185">Reference proteome</keyword>
<proteinExistence type="predicted"/>
<reference evidence="2 3" key="1">
    <citation type="submission" date="2024-04" db="EMBL/GenBank/DDBJ databases">
        <title>Symmetric and asymmetric DNA N6-adenine methylation regulates different biological responses in Mucorales.</title>
        <authorList>
            <consortium name="Lawrence Berkeley National Laboratory"/>
            <person name="Lax C."/>
            <person name="Mondo S.J."/>
            <person name="Osorio-Concepcion M."/>
            <person name="Muszewska A."/>
            <person name="Corrochano-Luque M."/>
            <person name="Gutierrez G."/>
            <person name="Riley R."/>
            <person name="Lipzen A."/>
            <person name="Guo J."/>
            <person name="Hundley H."/>
            <person name="Amirebrahimi M."/>
            <person name="Ng V."/>
            <person name="Lorenzo-Gutierrez D."/>
            <person name="Binder U."/>
            <person name="Yang J."/>
            <person name="Song Y."/>
            <person name="Canovas D."/>
            <person name="Navarro E."/>
            <person name="Freitag M."/>
            <person name="Gabaldon T."/>
            <person name="Grigoriev I.V."/>
            <person name="Corrochano L.M."/>
            <person name="Nicolas F.E."/>
            <person name="Garre V."/>
        </authorList>
    </citation>
    <scope>NUCLEOTIDE SEQUENCE [LARGE SCALE GENOMIC DNA]</scope>
    <source>
        <strain evidence="2 3">L51</strain>
    </source>
</reference>
<name>A0ABR3AMH1_PHYBL</name>
<dbReference type="Proteomes" id="UP001448207">
    <property type="component" value="Unassembled WGS sequence"/>
</dbReference>
<protein>
    <submittedName>
        <fullName evidence="2">Uncharacterized protein</fullName>
    </submittedName>
</protein>